<dbReference type="EMBL" id="MU404361">
    <property type="protein sequence ID" value="KAI1609119.1"/>
    <property type="molecule type" value="Genomic_DNA"/>
</dbReference>
<proteinExistence type="inferred from homology"/>
<comment type="caution">
    <text evidence="5">The sequence shown here is derived from an EMBL/GenBank/DDBJ whole genome shotgun (WGS) entry which is preliminary data.</text>
</comment>
<dbReference type="InterPro" id="IPR003680">
    <property type="entry name" value="Flavodoxin_fold"/>
</dbReference>
<keyword evidence="6" id="KW-1185">Reference proteome</keyword>
<dbReference type="SUPFAM" id="SSF52218">
    <property type="entry name" value="Flavoproteins"/>
    <property type="match status" value="1"/>
</dbReference>
<evidence type="ECO:0000256" key="2">
    <source>
        <dbReference type="ARBA" id="ARBA00023002"/>
    </source>
</evidence>
<dbReference type="InterPro" id="IPR029039">
    <property type="entry name" value="Flavoprotein-like_sf"/>
</dbReference>
<dbReference type="Pfam" id="PF02525">
    <property type="entry name" value="Flavodoxin_2"/>
    <property type="match status" value="1"/>
</dbReference>
<dbReference type="GO" id="GO:0005829">
    <property type="term" value="C:cytosol"/>
    <property type="evidence" value="ECO:0007669"/>
    <property type="project" value="TreeGrafter"/>
</dbReference>
<dbReference type="InterPro" id="IPR051545">
    <property type="entry name" value="NAD(P)H_dehydrogenase_qn"/>
</dbReference>
<dbReference type="AlphaFoldDB" id="A0AAN6DMD8"/>
<dbReference type="Proteomes" id="UP001203852">
    <property type="component" value="Unassembled WGS sequence"/>
</dbReference>
<feature type="domain" description="Flavodoxin-like fold" evidence="4">
    <location>
        <begin position="5"/>
        <end position="184"/>
    </location>
</feature>
<evidence type="ECO:0000313" key="6">
    <source>
        <dbReference type="Proteomes" id="UP001203852"/>
    </source>
</evidence>
<evidence type="ECO:0000259" key="4">
    <source>
        <dbReference type="Pfam" id="PF02525"/>
    </source>
</evidence>
<dbReference type="Gene3D" id="3.40.50.360">
    <property type="match status" value="1"/>
</dbReference>
<reference evidence="5" key="1">
    <citation type="journal article" date="2022" name="bioRxiv">
        <title>Deciphering the potential niche of two novel black yeast fungi from a biological soil crust based on their genomes, phenotypes, and melanin regulation.</title>
        <authorList>
            <consortium name="DOE Joint Genome Institute"/>
            <person name="Carr E.C."/>
            <person name="Barton Q."/>
            <person name="Grambo S."/>
            <person name="Sullivan M."/>
            <person name="Renfro C.M."/>
            <person name="Kuo A."/>
            <person name="Pangilinan J."/>
            <person name="Lipzen A."/>
            <person name="Keymanesh K."/>
            <person name="Savage E."/>
            <person name="Barry K."/>
            <person name="Grigoriev I.V."/>
            <person name="Riekhof W.R."/>
            <person name="Harris S.S."/>
        </authorList>
    </citation>
    <scope>NUCLEOTIDE SEQUENCE</scope>
    <source>
        <strain evidence="5">JF 03-4F</strain>
    </source>
</reference>
<comment type="similarity">
    <text evidence="1">Belongs to the NAD(P)H dehydrogenase (quinone) family.</text>
</comment>
<sequence>MKSDTSDLYAMHWKSQIDRDDFPTYDKSLPLRSAIASYMGHASHTLTADVVAEQEKLLWADFVILQFPLWWYGMPAILKGWFDRVFSCGFAYGIGEHNDKHWGDRYGEGVFKGKRAMLVVTAGGDESNYQARGICGPIEDLLFPVNHGMLFYTGFDVLPPFVAYRSDRMKEAEFEHQAEKLRKRVQTSSSTDPIPYRRQNFGDYDIPALTLRDDIDSGNQGFRIHQKDSGR</sequence>
<evidence type="ECO:0000256" key="3">
    <source>
        <dbReference type="SAM" id="MobiDB-lite"/>
    </source>
</evidence>
<dbReference type="PANTHER" id="PTHR10204:SF34">
    <property type="entry name" value="NAD(P)H DEHYDROGENASE [QUINONE] 1 ISOFORM 1"/>
    <property type="match status" value="1"/>
</dbReference>
<dbReference type="GO" id="GO:0003955">
    <property type="term" value="F:NAD(P)H dehydrogenase (quinone) activity"/>
    <property type="evidence" value="ECO:0007669"/>
    <property type="project" value="TreeGrafter"/>
</dbReference>
<accession>A0AAN6DMD8</accession>
<evidence type="ECO:0000313" key="5">
    <source>
        <dbReference type="EMBL" id="KAI1609119.1"/>
    </source>
</evidence>
<protein>
    <submittedName>
        <fullName evidence="5">Ribosyldihydronicotinamide dehydrogenase</fullName>
    </submittedName>
</protein>
<evidence type="ECO:0000256" key="1">
    <source>
        <dbReference type="ARBA" id="ARBA00006252"/>
    </source>
</evidence>
<name>A0AAN6DMD8_9EURO</name>
<organism evidence="5 6">
    <name type="scientific">Exophiala viscosa</name>
    <dbReference type="NCBI Taxonomy" id="2486360"/>
    <lineage>
        <taxon>Eukaryota</taxon>
        <taxon>Fungi</taxon>
        <taxon>Dikarya</taxon>
        <taxon>Ascomycota</taxon>
        <taxon>Pezizomycotina</taxon>
        <taxon>Eurotiomycetes</taxon>
        <taxon>Chaetothyriomycetidae</taxon>
        <taxon>Chaetothyriales</taxon>
        <taxon>Herpotrichiellaceae</taxon>
        <taxon>Exophiala</taxon>
    </lineage>
</organism>
<dbReference type="PANTHER" id="PTHR10204">
    <property type="entry name" value="NAD P H OXIDOREDUCTASE-RELATED"/>
    <property type="match status" value="1"/>
</dbReference>
<gene>
    <name evidence="5" type="ORF">EDD36DRAFT_84543</name>
</gene>
<feature type="region of interest" description="Disordered" evidence="3">
    <location>
        <begin position="180"/>
        <end position="199"/>
    </location>
</feature>
<keyword evidence="2" id="KW-0560">Oxidoreductase</keyword>